<dbReference type="Pfam" id="PF01575">
    <property type="entry name" value="MaoC_dehydratas"/>
    <property type="match status" value="1"/>
</dbReference>
<evidence type="ECO:0000313" key="5">
    <source>
        <dbReference type="Proteomes" id="UP000824151"/>
    </source>
</evidence>
<feature type="domain" description="MaoC-like" evidence="3">
    <location>
        <begin position="19"/>
        <end position="98"/>
    </location>
</feature>
<comment type="caution">
    <text evidence="4">The sequence shown here is derived from an EMBL/GenBank/DDBJ whole genome shotgun (WGS) entry which is preliminary data.</text>
</comment>
<dbReference type="Proteomes" id="UP000824151">
    <property type="component" value="Unassembled WGS sequence"/>
</dbReference>
<reference evidence="4" key="2">
    <citation type="submission" date="2021-04" db="EMBL/GenBank/DDBJ databases">
        <authorList>
            <person name="Gilroy R."/>
        </authorList>
    </citation>
    <scope>NUCLEOTIDE SEQUENCE</scope>
    <source>
        <strain evidence="4">ChiHejej3B27-3195</strain>
    </source>
</reference>
<dbReference type="InterPro" id="IPR003965">
    <property type="entry name" value="Fatty_acid_synthase"/>
</dbReference>
<comment type="similarity">
    <text evidence="1">Belongs to the enoyl-CoA hydratase/isomerase family.</text>
</comment>
<dbReference type="GO" id="GO:0005835">
    <property type="term" value="C:fatty acid synthase complex"/>
    <property type="evidence" value="ECO:0007669"/>
    <property type="project" value="InterPro"/>
</dbReference>
<accession>A0A9D1USQ0</accession>
<gene>
    <name evidence="4" type="ORF">H9871_06040</name>
</gene>
<sequence length="170" mass="17804">MSSADAPLITELEKGQVIVSRRIDLSRADLIRYAAASGDHNPIHWDERFAAEVGLGGVIAHGMLTMGLAVDLVSEWAGDPGAVVDYQARFAKPVPVPEPSQGSPEQPTASLEIAGTIGAVDVEHSTARVDLTVTLLPAEQAEAADPGGTPGSPVKVLAKTQAQVRLRDRP</sequence>
<dbReference type="PANTHER" id="PTHR43841">
    <property type="entry name" value="3-HYDROXYACYL-THIOESTER DEHYDRATASE HTDX-RELATED"/>
    <property type="match status" value="1"/>
</dbReference>
<dbReference type="GO" id="GO:0004312">
    <property type="term" value="F:fatty acid synthase activity"/>
    <property type="evidence" value="ECO:0007669"/>
    <property type="project" value="InterPro"/>
</dbReference>
<name>A0A9D1USQ0_9MICC</name>
<protein>
    <submittedName>
        <fullName evidence="4">MaoC family dehydratase N-terminal domain-containing protein</fullName>
    </submittedName>
</protein>
<dbReference type="InterPro" id="IPR002539">
    <property type="entry name" value="MaoC-like_dom"/>
</dbReference>
<dbReference type="GO" id="GO:0006633">
    <property type="term" value="P:fatty acid biosynthetic process"/>
    <property type="evidence" value="ECO:0007669"/>
    <property type="project" value="InterPro"/>
</dbReference>
<evidence type="ECO:0000259" key="3">
    <source>
        <dbReference type="Pfam" id="PF01575"/>
    </source>
</evidence>
<dbReference type="AlphaFoldDB" id="A0A9D1USQ0"/>
<dbReference type="Gene3D" id="3.10.129.10">
    <property type="entry name" value="Hotdog Thioesterase"/>
    <property type="match status" value="1"/>
</dbReference>
<dbReference type="InterPro" id="IPR029069">
    <property type="entry name" value="HotDog_dom_sf"/>
</dbReference>
<reference evidence="4" key="1">
    <citation type="journal article" date="2021" name="PeerJ">
        <title>Extensive microbial diversity within the chicken gut microbiome revealed by metagenomics and culture.</title>
        <authorList>
            <person name="Gilroy R."/>
            <person name="Ravi A."/>
            <person name="Getino M."/>
            <person name="Pursley I."/>
            <person name="Horton D.L."/>
            <person name="Alikhan N.F."/>
            <person name="Baker D."/>
            <person name="Gharbi K."/>
            <person name="Hall N."/>
            <person name="Watson M."/>
            <person name="Adriaenssens E.M."/>
            <person name="Foster-Nyarko E."/>
            <person name="Jarju S."/>
            <person name="Secka A."/>
            <person name="Antonio M."/>
            <person name="Oren A."/>
            <person name="Chaudhuri R.R."/>
            <person name="La Ragione R."/>
            <person name="Hildebrand F."/>
            <person name="Pallen M.J."/>
        </authorList>
    </citation>
    <scope>NUCLEOTIDE SEQUENCE</scope>
    <source>
        <strain evidence="4">ChiHejej3B27-3195</strain>
    </source>
</reference>
<evidence type="ECO:0000256" key="1">
    <source>
        <dbReference type="ARBA" id="ARBA00005254"/>
    </source>
</evidence>
<evidence type="ECO:0000313" key="4">
    <source>
        <dbReference type="EMBL" id="HIW99685.1"/>
    </source>
</evidence>
<dbReference type="PRINTS" id="PR01483">
    <property type="entry name" value="FASYNTHASE"/>
</dbReference>
<organism evidence="4 5">
    <name type="scientific">Candidatus Nesterenkonia stercoripullorum</name>
    <dbReference type="NCBI Taxonomy" id="2838701"/>
    <lineage>
        <taxon>Bacteria</taxon>
        <taxon>Bacillati</taxon>
        <taxon>Actinomycetota</taxon>
        <taxon>Actinomycetes</taxon>
        <taxon>Micrococcales</taxon>
        <taxon>Micrococcaceae</taxon>
        <taxon>Nesterenkonia</taxon>
    </lineage>
</organism>
<feature type="region of interest" description="Disordered" evidence="2">
    <location>
        <begin position="140"/>
        <end position="170"/>
    </location>
</feature>
<evidence type="ECO:0000256" key="2">
    <source>
        <dbReference type="SAM" id="MobiDB-lite"/>
    </source>
</evidence>
<dbReference type="EMBL" id="DXGD01000222">
    <property type="protein sequence ID" value="HIW99685.1"/>
    <property type="molecule type" value="Genomic_DNA"/>
</dbReference>
<proteinExistence type="inferred from homology"/>
<dbReference type="PANTHER" id="PTHR43841:SF3">
    <property type="entry name" value="(3R)-HYDROXYACYL-ACP DEHYDRATASE SUBUNIT HADB"/>
    <property type="match status" value="1"/>
</dbReference>
<dbReference type="SUPFAM" id="SSF54637">
    <property type="entry name" value="Thioesterase/thiol ester dehydrase-isomerase"/>
    <property type="match status" value="1"/>
</dbReference>